<keyword evidence="2" id="KW-1185">Reference proteome</keyword>
<dbReference type="RefSeq" id="WP_002851163.1">
    <property type="nucleotide sequence ID" value="NZ_ADKM02000100.1"/>
</dbReference>
<evidence type="ECO:0000313" key="1">
    <source>
        <dbReference type="EMBL" id="EGC02227.1"/>
    </source>
</evidence>
<name>E9SEM2_RUMAL</name>
<dbReference type="AlphaFoldDB" id="E9SEM2"/>
<comment type="caution">
    <text evidence="1">The sequence shown here is derived from an EMBL/GenBank/DDBJ whole genome shotgun (WGS) entry which is preliminary data.</text>
</comment>
<dbReference type="InterPro" id="IPR010368">
    <property type="entry name" value="Com_YlbF"/>
</dbReference>
<dbReference type="InterPro" id="IPR023378">
    <property type="entry name" value="YheA/YmcA-like_dom_sf"/>
</dbReference>
<dbReference type="eggNOG" id="COG3679">
    <property type="taxonomic scope" value="Bacteria"/>
</dbReference>
<protein>
    <submittedName>
        <fullName evidence="1">Conserved domain protein</fullName>
    </submittedName>
</protein>
<dbReference type="SUPFAM" id="SSF158622">
    <property type="entry name" value="YheA/YmcA-like"/>
    <property type="match status" value="1"/>
</dbReference>
<dbReference type="Pfam" id="PF06133">
    <property type="entry name" value="Com_YlbF"/>
    <property type="match status" value="1"/>
</dbReference>
<evidence type="ECO:0000313" key="2">
    <source>
        <dbReference type="Proteomes" id="UP000004259"/>
    </source>
</evidence>
<dbReference type="STRING" id="246199.CUS_5781"/>
<accession>E9SEM2</accession>
<dbReference type="Proteomes" id="UP000004259">
    <property type="component" value="Unassembled WGS sequence"/>
</dbReference>
<reference evidence="1 2" key="1">
    <citation type="submission" date="2011-02" db="EMBL/GenBank/DDBJ databases">
        <authorList>
            <person name="Nelson K.E."/>
            <person name="Sutton G."/>
            <person name="Torralba M."/>
            <person name="Durkin S."/>
            <person name="Harkins D."/>
            <person name="Montgomery R."/>
            <person name="Ziemer C."/>
            <person name="Klaassens E."/>
            <person name="Ocuiv P."/>
            <person name="Morrison M."/>
        </authorList>
    </citation>
    <scope>NUCLEOTIDE SEQUENCE [LARGE SCALE GENOMIC DNA]</scope>
    <source>
        <strain evidence="1 2">8</strain>
    </source>
</reference>
<proteinExistence type="predicted"/>
<organism evidence="1 2">
    <name type="scientific">Ruminococcus albus 8</name>
    <dbReference type="NCBI Taxonomy" id="246199"/>
    <lineage>
        <taxon>Bacteria</taxon>
        <taxon>Bacillati</taxon>
        <taxon>Bacillota</taxon>
        <taxon>Clostridia</taxon>
        <taxon>Eubacteriales</taxon>
        <taxon>Oscillospiraceae</taxon>
        <taxon>Ruminococcus</taxon>
    </lineage>
</organism>
<sequence length="137" mass="15243">MMNVIELTRQLGKAIQEDERYKKYEEAAKFNDTDTELQNSIGRFNQLRSELGVEMRKPDKDADRLTSLDNEIKELYDEIMAMPKMIAFNEAKDEIDALMKSVYYILQQAAGGEDPETCPAQAPTGCSGSCASCGGCG</sequence>
<dbReference type="EMBL" id="ADKM02000100">
    <property type="protein sequence ID" value="EGC02227.1"/>
    <property type="molecule type" value="Genomic_DNA"/>
</dbReference>
<gene>
    <name evidence="1" type="ORF">CUS_5781</name>
</gene>
<dbReference type="Gene3D" id="1.20.1500.10">
    <property type="entry name" value="YheA/YmcA-like"/>
    <property type="match status" value="1"/>
</dbReference>